<dbReference type="OrthoDB" id="194358at2759"/>
<sequence>MPLQSKDRKSSLEFLITSRPYNQIGRGALLPAIDLNGENEAEVERITKEINL</sequence>
<accession>A0A5N6ZGE8</accession>
<dbReference type="Proteomes" id="UP000327118">
    <property type="component" value="Unassembled WGS sequence"/>
</dbReference>
<gene>
    <name evidence="1" type="ORF">BDV28DRAFT_126478</name>
</gene>
<evidence type="ECO:0000313" key="2">
    <source>
        <dbReference type="Proteomes" id="UP000327118"/>
    </source>
</evidence>
<name>A0A5N6ZGE8_9EURO</name>
<reference evidence="2" key="1">
    <citation type="submission" date="2019-04" db="EMBL/GenBank/DDBJ databases">
        <title>Friends and foes A comparative genomics studyof 23 Aspergillus species from section Flavi.</title>
        <authorList>
            <consortium name="DOE Joint Genome Institute"/>
            <person name="Kjaerbolling I."/>
            <person name="Vesth T."/>
            <person name="Frisvad J.C."/>
            <person name="Nybo J.L."/>
            <person name="Theobald S."/>
            <person name="Kildgaard S."/>
            <person name="Isbrandt T."/>
            <person name="Kuo A."/>
            <person name="Sato A."/>
            <person name="Lyhne E.K."/>
            <person name="Kogle M.E."/>
            <person name="Wiebenga A."/>
            <person name="Kun R.S."/>
            <person name="Lubbers R.J."/>
            <person name="Makela M.R."/>
            <person name="Barry K."/>
            <person name="Chovatia M."/>
            <person name="Clum A."/>
            <person name="Daum C."/>
            <person name="Haridas S."/>
            <person name="He G."/>
            <person name="LaButti K."/>
            <person name="Lipzen A."/>
            <person name="Mondo S."/>
            <person name="Riley R."/>
            <person name="Salamov A."/>
            <person name="Simmons B.A."/>
            <person name="Magnuson J.K."/>
            <person name="Henrissat B."/>
            <person name="Mortensen U.H."/>
            <person name="Larsen T.O."/>
            <person name="Devries R.P."/>
            <person name="Grigoriev I.V."/>
            <person name="Machida M."/>
            <person name="Baker S.E."/>
            <person name="Andersen M.R."/>
        </authorList>
    </citation>
    <scope>NUCLEOTIDE SEQUENCE [LARGE SCALE GENOMIC DNA]</scope>
    <source>
        <strain evidence="2">CBS 553.77</strain>
    </source>
</reference>
<dbReference type="AlphaFoldDB" id="A0A5N6ZGE8"/>
<evidence type="ECO:0000313" key="1">
    <source>
        <dbReference type="EMBL" id="KAE8356737.1"/>
    </source>
</evidence>
<feature type="non-terminal residue" evidence="1">
    <location>
        <position position="52"/>
    </location>
</feature>
<dbReference type="EMBL" id="ML739035">
    <property type="protein sequence ID" value="KAE8356737.1"/>
    <property type="molecule type" value="Genomic_DNA"/>
</dbReference>
<proteinExistence type="predicted"/>
<keyword evidence="2" id="KW-1185">Reference proteome</keyword>
<protein>
    <submittedName>
        <fullName evidence="1">Uncharacterized protein</fullName>
    </submittedName>
</protein>
<organism evidence="1 2">
    <name type="scientific">Aspergillus coremiiformis</name>
    <dbReference type="NCBI Taxonomy" id="138285"/>
    <lineage>
        <taxon>Eukaryota</taxon>
        <taxon>Fungi</taxon>
        <taxon>Dikarya</taxon>
        <taxon>Ascomycota</taxon>
        <taxon>Pezizomycotina</taxon>
        <taxon>Eurotiomycetes</taxon>
        <taxon>Eurotiomycetidae</taxon>
        <taxon>Eurotiales</taxon>
        <taxon>Aspergillaceae</taxon>
        <taxon>Aspergillus</taxon>
        <taxon>Aspergillus subgen. Circumdati</taxon>
    </lineage>
</organism>